<evidence type="ECO:0000256" key="1">
    <source>
        <dbReference type="SAM" id="Coils"/>
    </source>
</evidence>
<evidence type="ECO:0000313" key="3">
    <source>
        <dbReference type="Proteomes" id="UP001352852"/>
    </source>
</evidence>
<sequence>MTEQEKYRERMRMFEEDKRIRADQEAAAMSQRLLEEKEEIERKLKREEEKAAVLWRQEESASRKRSVEDLKREIKSLEHLKQFNAAKAKLQVYEEDYLSVKQESIMLNPAYVQVAKFKITASQPSQPLRVKCNS</sequence>
<reference evidence="2 3" key="1">
    <citation type="submission" date="2021-06" db="EMBL/GenBank/DDBJ databases">
        <authorList>
            <person name="Palmer J.M."/>
        </authorList>
    </citation>
    <scope>NUCLEOTIDE SEQUENCE [LARGE SCALE GENOMIC DNA]</scope>
    <source>
        <strain evidence="2 3">CL_MEX2019</strain>
        <tissue evidence="2">Muscle</tissue>
    </source>
</reference>
<dbReference type="Proteomes" id="UP001352852">
    <property type="component" value="Unassembled WGS sequence"/>
</dbReference>
<comment type="caution">
    <text evidence="2">The sequence shown here is derived from an EMBL/GenBank/DDBJ whole genome shotgun (WGS) entry which is preliminary data.</text>
</comment>
<feature type="coiled-coil region" evidence="1">
    <location>
        <begin position="26"/>
        <end position="103"/>
    </location>
</feature>
<organism evidence="2 3">
    <name type="scientific">Characodon lateralis</name>
    <dbReference type="NCBI Taxonomy" id="208331"/>
    <lineage>
        <taxon>Eukaryota</taxon>
        <taxon>Metazoa</taxon>
        <taxon>Chordata</taxon>
        <taxon>Craniata</taxon>
        <taxon>Vertebrata</taxon>
        <taxon>Euteleostomi</taxon>
        <taxon>Actinopterygii</taxon>
        <taxon>Neopterygii</taxon>
        <taxon>Teleostei</taxon>
        <taxon>Neoteleostei</taxon>
        <taxon>Acanthomorphata</taxon>
        <taxon>Ovalentaria</taxon>
        <taxon>Atherinomorphae</taxon>
        <taxon>Cyprinodontiformes</taxon>
        <taxon>Goodeidae</taxon>
        <taxon>Characodon</taxon>
    </lineage>
</organism>
<keyword evidence="3" id="KW-1185">Reference proteome</keyword>
<keyword evidence="1" id="KW-0175">Coiled coil</keyword>
<evidence type="ECO:0000313" key="2">
    <source>
        <dbReference type="EMBL" id="MED6265837.1"/>
    </source>
</evidence>
<accession>A0ABU7CT28</accession>
<dbReference type="EMBL" id="JAHUTJ010004186">
    <property type="protein sequence ID" value="MED6265837.1"/>
    <property type="molecule type" value="Genomic_DNA"/>
</dbReference>
<protein>
    <submittedName>
        <fullName evidence="2">Uncharacterized protein</fullName>
    </submittedName>
</protein>
<proteinExistence type="predicted"/>
<name>A0ABU7CT28_9TELE</name>
<gene>
    <name evidence="2" type="ORF">CHARACLAT_029508</name>
</gene>